<evidence type="ECO:0008006" key="5">
    <source>
        <dbReference type="Google" id="ProtNLM"/>
    </source>
</evidence>
<evidence type="ECO:0000256" key="1">
    <source>
        <dbReference type="SAM" id="MobiDB-lite"/>
    </source>
</evidence>
<dbReference type="Proteomes" id="UP000799538">
    <property type="component" value="Unassembled WGS sequence"/>
</dbReference>
<protein>
    <recommendedName>
        <fullName evidence="5">Secreted protein</fullName>
    </recommendedName>
</protein>
<accession>A0A6A6G557</accession>
<feature type="chain" id="PRO_5025475300" description="Secreted protein" evidence="2">
    <location>
        <begin position="22"/>
        <end position="82"/>
    </location>
</feature>
<evidence type="ECO:0000313" key="3">
    <source>
        <dbReference type="EMBL" id="KAF2220866.1"/>
    </source>
</evidence>
<sequence>MMNQQSKTILMLVLVRDLVTVSYLYRLSSTSPLHTRKSPRPTPIDPSQPVLYTSYTKSTCQTRHLTVRDTAKNYQTADHLSL</sequence>
<feature type="region of interest" description="Disordered" evidence="1">
    <location>
        <begin position="30"/>
        <end position="50"/>
    </location>
</feature>
<organism evidence="3 4">
    <name type="scientific">Elsinoe ampelina</name>
    <dbReference type="NCBI Taxonomy" id="302913"/>
    <lineage>
        <taxon>Eukaryota</taxon>
        <taxon>Fungi</taxon>
        <taxon>Dikarya</taxon>
        <taxon>Ascomycota</taxon>
        <taxon>Pezizomycotina</taxon>
        <taxon>Dothideomycetes</taxon>
        <taxon>Dothideomycetidae</taxon>
        <taxon>Myriangiales</taxon>
        <taxon>Elsinoaceae</taxon>
        <taxon>Elsinoe</taxon>
    </lineage>
</organism>
<feature type="signal peptide" evidence="2">
    <location>
        <begin position="1"/>
        <end position="21"/>
    </location>
</feature>
<evidence type="ECO:0000313" key="4">
    <source>
        <dbReference type="Proteomes" id="UP000799538"/>
    </source>
</evidence>
<dbReference type="AlphaFoldDB" id="A0A6A6G557"/>
<proteinExistence type="predicted"/>
<gene>
    <name evidence="3" type="ORF">BDZ85DRAFT_265905</name>
</gene>
<name>A0A6A6G557_9PEZI</name>
<evidence type="ECO:0000256" key="2">
    <source>
        <dbReference type="SAM" id="SignalP"/>
    </source>
</evidence>
<reference evidence="4" key="1">
    <citation type="journal article" date="2020" name="Stud. Mycol.">
        <title>101 Dothideomycetes genomes: A test case for predicting lifestyles and emergence of pathogens.</title>
        <authorList>
            <person name="Haridas S."/>
            <person name="Albert R."/>
            <person name="Binder M."/>
            <person name="Bloem J."/>
            <person name="LaButti K."/>
            <person name="Salamov A."/>
            <person name="Andreopoulos B."/>
            <person name="Baker S."/>
            <person name="Barry K."/>
            <person name="Bills G."/>
            <person name="Bluhm B."/>
            <person name="Cannon C."/>
            <person name="Castanera R."/>
            <person name="Culley D."/>
            <person name="Daum C."/>
            <person name="Ezra D."/>
            <person name="Gonzalez J."/>
            <person name="Henrissat B."/>
            <person name="Kuo A."/>
            <person name="Liang C."/>
            <person name="Lipzen A."/>
            <person name="Lutzoni F."/>
            <person name="Magnuson J."/>
            <person name="Mondo S."/>
            <person name="Nolan M."/>
            <person name="Ohm R."/>
            <person name="Pangilinan J."/>
            <person name="Park H.-J."/>
            <person name="Ramirez L."/>
            <person name="Alfaro M."/>
            <person name="Sun H."/>
            <person name="Tritt A."/>
            <person name="Yoshinaga Y."/>
            <person name="Zwiers L.-H."/>
            <person name="Turgeon B."/>
            <person name="Goodwin S."/>
            <person name="Spatafora J."/>
            <person name="Crous P."/>
            <person name="Grigoriev I."/>
        </authorList>
    </citation>
    <scope>NUCLEOTIDE SEQUENCE [LARGE SCALE GENOMIC DNA]</scope>
    <source>
        <strain evidence="4">CECT 20119</strain>
    </source>
</reference>
<dbReference type="EMBL" id="ML992511">
    <property type="protein sequence ID" value="KAF2220866.1"/>
    <property type="molecule type" value="Genomic_DNA"/>
</dbReference>
<keyword evidence="4" id="KW-1185">Reference proteome</keyword>
<keyword evidence="2" id="KW-0732">Signal</keyword>